<evidence type="ECO:0000256" key="1">
    <source>
        <dbReference type="SAM" id="Coils"/>
    </source>
</evidence>
<dbReference type="EMBL" id="UINC01053022">
    <property type="protein sequence ID" value="SVB69047.1"/>
    <property type="molecule type" value="Genomic_DNA"/>
</dbReference>
<keyword evidence="1" id="KW-0175">Coiled coil</keyword>
<accession>A0A382G3C9</accession>
<proteinExistence type="predicted"/>
<feature type="compositionally biased region" description="Basic and acidic residues" evidence="2">
    <location>
        <begin position="171"/>
        <end position="199"/>
    </location>
</feature>
<protein>
    <submittedName>
        <fullName evidence="3">Uncharacterized protein</fullName>
    </submittedName>
</protein>
<evidence type="ECO:0000256" key="2">
    <source>
        <dbReference type="SAM" id="MobiDB-lite"/>
    </source>
</evidence>
<reference evidence="3" key="1">
    <citation type="submission" date="2018-05" db="EMBL/GenBank/DDBJ databases">
        <authorList>
            <person name="Lanie J.A."/>
            <person name="Ng W.-L."/>
            <person name="Kazmierczak K.M."/>
            <person name="Andrzejewski T.M."/>
            <person name="Davidsen T.M."/>
            <person name="Wayne K.J."/>
            <person name="Tettelin H."/>
            <person name="Glass J.I."/>
            <person name="Rusch D."/>
            <person name="Podicherti R."/>
            <person name="Tsui H.-C.T."/>
            <person name="Winkler M.E."/>
        </authorList>
    </citation>
    <scope>NUCLEOTIDE SEQUENCE</scope>
</reference>
<dbReference type="AlphaFoldDB" id="A0A382G3C9"/>
<evidence type="ECO:0000313" key="3">
    <source>
        <dbReference type="EMBL" id="SVB69047.1"/>
    </source>
</evidence>
<gene>
    <name evidence="3" type="ORF">METZ01_LOCUS221901</name>
</gene>
<sequence>MDWFKRSKKKEVKNFDIKTSDDIVLENKKNMSSEKDNKIKTDLEDSKSVPKKLELINQEYNNVVKNLMISKRELNTVKKDIEKSNEEYDNLILKTKSARMELLKTKNELTEKNDVLKKITSEYGKQSLVIEEISRTKKELSEIKEKIGVYNKELESIKIQADSSPQLNSMKSEKKKLENEIGQKRNELESAKKELKTVENQKSTSAMRGKPDQVVEAASAVVASMNQKLQITLKELNAVKQALDTERKRHGNTKTVENQKEE</sequence>
<feature type="region of interest" description="Disordered" evidence="2">
    <location>
        <begin position="163"/>
        <end position="212"/>
    </location>
</feature>
<name>A0A382G3C9_9ZZZZ</name>
<feature type="region of interest" description="Disordered" evidence="2">
    <location>
        <begin position="243"/>
        <end position="262"/>
    </location>
</feature>
<feature type="coiled-coil region" evidence="1">
    <location>
        <begin position="67"/>
        <end position="94"/>
    </location>
</feature>
<organism evidence="3">
    <name type="scientific">marine metagenome</name>
    <dbReference type="NCBI Taxonomy" id="408172"/>
    <lineage>
        <taxon>unclassified sequences</taxon>
        <taxon>metagenomes</taxon>
        <taxon>ecological metagenomes</taxon>
    </lineage>
</organism>